<dbReference type="Pfam" id="PF00112">
    <property type="entry name" value="Peptidase_C1"/>
    <property type="match status" value="1"/>
</dbReference>
<keyword evidence="1" id="KW-0645">Protease</keyword>
<dbReference type="GO" id="GO:0008234">
    <property type="term" value="F:cysteine-type peptidase activity"/>
    <property type="evidence" value="ECO:0007669"/>
    <property type="project" value="UniProtKB-KW"/>
</dbReference>
<evidence type="ECO:0000313" key="5">
    <source>
        <dbReference type="EMBL" id="VDM68836.1"/>
    </source>
</evidence>
<dbReference type="SUPFAM" id="SSF54001">
    <property type="entry name" value="Cysteine proteinases"/>
    <property type="match status" value="1"/>
</dbReference>
<gene>
    <name evidence="5" type="ORF">SVUK_LOCUS3834</name>
</gene>
<name>A0A3P7IGZ2_STRVU</name>
<evidence type="ECO:0000256" key="3">
    <source>
        <dbReference type="ARBA" id="ARBA00022807"/>
    </source>
</evidence>
<evidence type="ECO:0000256" key="2">
    <source>
        <dbReference type="ARBA" id="ARBA00022801"/>
    </source>
</evidence>
<dbReference type="GO" id="GO:0006508">
    <property type="term" value="P:proteolysis"/>
    <property type="evidence" value="ECO:0007669"/>
    <property type="project" value="UniProtKB-KW"/>
</dbReference>
<reference evidence="5 6" key="1">
    <citation type="submission" date="2018-11" db="EMBL/GenBank/DDBJ databases">
        <authorList>
            <consortium name="Pathogen Informatics"/>
        </authorList>
    </citation>
    <scope>NUCLEOTIDE SEQUENCE [LARGE SCALE GENOMIC DNA]</scope>
</reference>
<evidence type="ECO:0000313" key="6">
    <source>
        <dbReference type="Proteomes" id="UP000270094"/>
    </source>
</evidence>
<proteinExistence type="predicted"/>
<dbReference type="OrthoDB" id="5850821at2759"/>
<keyword evidence="3" id="KW-0788">Thiol protease</keyword>
<dbReference type="InterPro" id="IPR038765">
    <property type="entry name" value="Papain-like_cys_pep_sf"/>
</dbReference>
<keyword evidence="2" id="KW-0378">Hydrolase</keyword>
<organism evidence="5 6">
    <name type="scientific">Strongylus vulgaris</name>
    <name type="common">Blood worm</name>
    <dbReference type="NCBI Taxonomy" id="40348"/>
    <lineage>
        <taxon>Eukaryota</taxon>
        <taxon>Metazoa</taxon>
        <taxon>Ecdysozoa</taxon>
        <taxon>Nematoda</taxon>
        <taxon>Chromadorea</taxon>
        <taxon>Rhabditida</taxon>
        <taxon>Rhabditina</taxon>
        <taxon>Rhabditomorpha</taxon>
        <taxon>Strongyloidea</taxon>
        <taxon>Strongylidae</taxon>
        <taxon>Strongylus</taxon>
    </lineage>
</organism>
<accession>A0A3P7IGZ2</accession>
<evidence type="ECO:0000259" key="4">
    <source>
        <dbReference type="Pfam" id="PF00112"/>
    </source>
</evidence>
<evidence type="ECO:0000256" key="1">
    <source>
        <dbReference type="ARBA" id="ARBA00022670"/>
    </source>
</evidence>
<keyword evidence="6" id="KW-1185">Reference proteome</keyword>
<protein>
    <recommendedName>
        <fullName evidence="4">Peptidase C1A papain C-terminal domain-containing protein</fullName>
    </recommendedName>
</protein>
<dbReference type="EMBL" id="UYYB01010145">
    <property type="protein sequence ID" value="VDM68836.1"/>
    <property type="molecule type" value="Genomic_DNA"/>
</dbReference>
<dbReference type="Proteomes" id="UP000270094">
    <property type="component" value="Unassembled WGS sequence"/>
</dbReference>
<dbReference type="InterPro" id="IPR000169">
    <property type="entry name" value="Pept_cys_AS"/>
</dbReference>
<feature type="domain" description="Peptidase C1A papain C-terminal" evidence="4">
    <location>
        <begin position="33"/>
        <end position="83"/>
    </location>
</feature>
<sequence>MTEKEERRRLMDERLTLIADDERAEEIETDEPIPTSFDARTEWPFCESIKTIRDQSACGSCWAVSAASAMSDRICVQTKGRKQVCRKDYVLDIHMLSR</sequence>
<dbReference type="AlphaFoldDB" id="A0A3P7IGZ2"/>
<dbReference type="InterPro" id="IPR000668">
    <property type="entry name" value="Peptidase_C1A_C"/>
</dbReference>
<dbReference type="PROSITE" id="PS00139">
    <property type="entry name" value="THIOL_PROTEASE_CYS"/>
    <property type="match status" value="1"/>
</dbReference>
<dbReference type="Gene3D" id="1.20.5.170">
    <property type="match status" value="1"/>
</dbReference>